<dbReference type="GeneID" id="24809329"/>
<name>A0A0E3Q3J8_9EURY</name>
<dbReference type="Proteomes" id="UP000033096">
    <property type="component" value="Chromosome"/>
</dbReference>
<evidence type="ECO:0000313" key="1">
    <source>
        <dbReference type="EMBL" id="AKB43200.1"/>
    </source>
</evidence>
<sequence length="83" mass="9992">MGNQEKNGKSREKWEIKRKMGIKKKWEIKRKTEIKKKMFFLTEWLLGTPFKDSLNCHIRPESIQYCFSGIIFKKLKKAVSKKN</sequence>
<organism evidence="1 2">
    <name type="scientific">Methanosarcina vacuolata Z-761</name>
    <dbReference type="NCBI Taxonomy" id="1434123"/>
    <lineage>
        <taxon>Archaea</taxon>
        <taxon>Methanobacteriati</taxon>
        <taxon>Methanobacteriota</taxon>
        <taxon>Stenosarchaea group</taxon>
        <taxon>Methanomicrobia</taxon>
        <taxon>Methanosarcinales</taxon>
        <taxon>Methanosarcinaceae</taxon>
        <taxon>Methanosarcina</taxon>
    </lineage>
</organism>
<dbReference type="KEGG" id="mvc:MSVAZ_0931"/>
<dbReference type="RefSeq" id="WP_048118774.1">
    <property type="nucleotide sequence ID" value="NZ_CP009520.1"/>
</dbReference>
<reference evidence="1 2" key="1">
    <citation type="submission" date="2014-07" db="EMBL/GenBank/DDBJ databases">
        <title>Methanogenic archaea and the global carbon cycle.</title>
        <authorList>
            <person name="Henriksen J.R."/>
            <person name="Luke J."/>
            <person name="Reinhart S."/>
            <person name="Benedict M.N."/>
            <person name="Youngblut N.D."/>
            <person name="Metcalf M.E."/>
            <person name="Whitaker R.J."/>
            <person name="Metcalf W.W."/>
        </authorList>
    </citation>
    <scope>NUCLEOTIDE SEQUENCE [LARGE SCALE GENOMIC DNA]</scope>
    <source>
        <strain evidence="1 2">Z-761</strain>
    </source>
</reference>
<dbReference type="PATRIC" id="fig|1434123.4.peg.1086"/>
<protein>
    <submittedName>
        <fullName evidence="1">Uncharacterized protein</fullName>
    </submittedName>
</protein>
<evidence type="ECO:0000313" key="2">
    <source>
        <dbReference type="Proteomes" id="UP000033096"/>
    </source>
</evidence>
<keyword evidence="2" id="KW-1185">Reference proteome</keyword>
<proteinExistence type="predicted"/>
<gene>
    <name evidence="1" type="ORF">MSVAZ_0931</name>
</gene>
<dbReference type="HOGENOM" id="CLU_2534744_0_0_2"/>
<dbReference type="EMBL" id="CP009520">
    <property type="protein sequence ID" value="AKB43200.1"/>
    <property type="molecule type" value="Genomic_DNA"/>
</dbReference>
<dbReference type="AlphaFoldDB" id="A0A0E3Q3J8"/>
<accession>A0A0E3Q3J8</accession>